<feature type="region of interest" description="Disordered" evidence="1">
    <location>
        <begin position="135"/>
        <end position="217"/>
    </location>
</feature>
<gene>
    <name evidence="2" type="ORF">IEQ34_025515</name>
</gene>
<evidence type="ECO:0000256" key="1">
    <source>
        <dbReference type="SAM" id="MobiDB-lite"/>
    </source>
</evidence>
<protein>
    <submittedName>
        <fullName evidence="2">Uncharacterized protein</fullName>
    </submittedName>
</protein>
<reference evidence="2 3" key="1">
    <citation type="journal article" date="2021" name="Hortic Res">
        <title>Chromosome-scale assembly of the Dendrobium chrysotoxum genome enhances the understanding of orchid evolution.</title>
        <authorList>
            <person name="Zhang Y."/>
            <person name="Zhang G.Q."/>
            <person name="Zhang D."/>
            <person name="Liu X.D."/>
            <person name="Xu X.Y."/>
            <person name="Sun W.H."/>
            <person name="Yu X."/>
            <person name="Zhu X."/>
            <person name="Wang Z.W."/>
            <person name="Zhao X."/>
            <person name="Zhong W.Y."/>
            <person name="Chen H."/>
            <person name="Yin W.L."/>
            <person name="Huang T."/>
            <person name="Niu S.C."/>
            <person name="Liu Z.J."/>
        </authorList>
    </citation>
    <scope>NUCLEOTIDE SEQUENCE [LARGE SCALE GENOMIC DNA]</scope>
    <source>
        <strain evidence="2">Lindl</strain>
    </source>
</reference>
<evidence type="ECO:0000313" key="3">
    <source>
        <dbReference type="Proteomes" id="UP000775213"/>
    </source>
</evidence>
<name>A0AAV7FJ06_DENCH</name>
<dbReference type="PANTHER" id="PTHR31240">
    <property type="entry name" value="MATERNAL EFFECT EMBRYO ARREST 18"/>
    <property type="match status" value="1"/>
</dbReference>
<dbReference type="PANTHER" id="PTHR31240:SF0">
    <property type="entry name" value="MATERNAL EFFECT EMBRYO ARREST 18"/>
    <property type="match status" value="1"/>
</dbReference>
<dbReference type="SUPFAM" id="SSF142338">
    <property type="entry name" value="CofD-like"/>
    <property type="match status" value="1"/>
</dbReference>
<sequence>MDILEGRHRLWRGIEAERKECIRGFLVHFESEILRRVHRNFDFRGGSIGNFFLAAAQKFFRSIQSAIFLFSAVALIPSFSTSVHGATANKTKHERANTEFAARLGLAQASGVQTPASAISEPFQSVGKQGVRLTVGNVGDGLEPGSESELDEHEDEDDEDDVKEMKGGKRTAAAAEADSSRKKPKRSSNLVFSKDNHLASPAMNGQRDGGAEEQHPIDSLGSRIDRLFYVNAYGNEVDPAPNPEYLASLHRCRMLVYSCGSLWTSIVPCLALRGVATAISSSTSLRHKVLLLNTTADRENARLTAIDFVR</sequence>
<organism evidence="2 3">
    <name type="scientific">Dendrobium chrysotoxum</name>
    <name type="common">Orchid</name>
    <dbReference type="NCBI Taxonomy" id="161865"/>
    <lineage>
        <taxon>Eukaryota</taxon>
        <taxon>Viridiplantae</taxon>
        <taxon>Streptophyta</taxon>
        <taxon>Embryophyta</taxon>
        <taxon>Tracheophyta</taxon>
        <taxon>Spermatophyta</taxon>
        <taxon>Magnoliopsida</taxon>
        <taxon>Liliopsida</taxon>
        <taxon>Asparagales</taxon>
        <taxon>Orchidaceae</taxon>
        <taxon>Epidendroideae</taxon>
        <taxon>Malaxideae</taxon>
        <taxon>Dendrobiinae</taxon>
        <taxon>Dendrobium</taxon>
    </lineage>
</organism>
<dbReference type="Pfam" id="PF01933">
    <property type="entry name" value="CofD"/>
    <property type="match status" value="1"/>
</dbReference>
<comment type="caution">
    <text evidence="2">The sequence shown here is derived from an EMBL/GenBank/DDBJ whole genome shotgun (WGS) entry which is preliminary data.</text>
</comment>
<accession>A0AAV7FJ06</accession>
<dbReference type="InterPro" id="IPR038136">
    <property type="entry name" value="CofD-like_dom_sf"/>
</dbReference>
<dbReference type="Gene3D" id="3.40.50.10680">
    <property type="entry name" value="CofD-like domains"/>
    <property type="match status" value="2"/>
</dbReference>
<dbReference type="EMBL" id="JAGFBR010000382">
    <property type="protein sequence ID" value="KAH0445397.1"/>
    <property type="molecule type" value="Genomic_DNA"/>
</dbReference>
<dbReference type="Proteomes" id="UP000775213">
    <property type="component" value="Unassembled WGS sequence"/>
</dbReference>
<dbReference type="InterPro" id="IPR002882">
    <property type="entry name" value="CofD"/>
</dbReference>
<keyword evidence="3" id="KW-1185">Reference proteome</keyword>
<feature type="compositionally biased region" description="Acidic residues" evidence="1">
    <location>
        <begin position="146"/>
        <end position="162"/>
    </location>
</feature>
<dbReference type="AlphaFoldDB" id="A0AAV7FJ06"/>
<dbReference type="GO" id="GO:0043743">
    <property type="term" value="F:LPPG:FO 2-phospho-L-lactate transferase activity"/>
    <property type="evidence" value="ECO:0007669"/>
    <property type="project" value="InterPro"/>
</dbReference>
<evidence type="ECO:0000313" key="2">
    <source>
        <dbReference type="EMBL" id="KAH0445397.1"/>
    </source>
</evidence>
<proteinExistence type="predicted"/>